<dbReference type="Proteomes" id="UP000254055">
    <property type="component" value="Unassembled WGS sequence"/>
</dbReference>
<dbReference type="NCBIfam" id="TIGR01646">
    <property type="entry name" value="vgr_GE"/>
    <property type="match status" value="1"/>
</dbReference>
<dbReference type="OrthoDB" id="8606470at2"/>
<comment type="similarity">
    <text evidence="1">Belongs to the VgrG protein family.</text>
</comment>
<organism evidence="6 7">
    <name type="scientific">Neisseria zoodegmatis</name>
    <dbReference type="NCBI Taxonomy" id="326523"/>
    <lineage>
        <taxon>Bacteria</taxon>
        <taxon>Pseudomonadati</taxon>
        <taxon>Pseudomonadota</taxon>
        <taxon>Betaproteobacteria</taxon>
        <taxon>Neisseriales</taxon>
        <taxon>Neisseriaceae</taxon>
        <taxon>Neisseria</taxon>
    </lineage>
</organism>
<dbReference type="Pfam" id="PF05954">
    <property type="entry name" value="Phage_GPD"/>
    <property type="match status" value="1"/>
</dbReference>
<reference evidence="6 7" key="1">
    <citation type="submission" date="2018-06" db="EMBL/GenBank/DDBJ databases">
        <authorList>
            <consortium name="Pathogen Informatics"/>
            <person name="Doyle S."/>
        </authorList>
    </citation>
    <scope>NUCLEOTIDE SEQUENCE [LARGE SCALE GENOMIC DNA]</scope>
    <source>
        <strain evidence="6 7">NCTC12229</strain>
    </source>
</reference>
<dbReference type="RefSeq" id="WP_115133192.1">
    <property type="nucleotide sequence ID" value="NZ_UGRS01000001.1"/>
</dbReference>
<evidence type="ECO:0000313" key="7">
    <source>
        <dbReference type="Proteomes" id="UP000254055"/>
    </source>
</evidence>
<evidence type="ECO:0000259" key="5">
    <source>
        <dbReference type="Pfam" id="PF13296"/>
    </source>
</evidence>
<feature type="domain" description="Gp5/Type VI secretion system Vgr protein OB-fold" evidence="3">
    <location>
        <begin position="392"/>
        <end position="459"/>
    </location>
</feature>
<name>A0A378WGF8_9NEIS</name>
<dbReference type="Gene3D" id="2.40.50.230">
    <property type="entry name" value="Gp5 N-terminal domain"/>
    <property type="match status" value="1"/>
</dbReference>
<feature type="domain" description="Putative type VI secretion system Rhs element associated Vgr" evidence="5">
    <location>
        <begin position="479"/>
        <end position="581"/>
    </location>
</feature>
<accession>A0A378WGF8</accession>
<protein>
    <submittedName>
        <fullName evidence="6">Uncharacterized protein conserved in bacteria</fullName>
    </submittedName>
</protein>
<proteinExistence type="inferred from homology"/>
<dbReference type="InterPro" id="IPR018769">
    <property type="entry name" value="VgrG2_DUF2345"/>
</dbReference>
<dbReference type="Pfam" id="PF04717">
    <property type="entry name" value="Phage_base_V"/>
    <property type="match status" value="1"/>
</dbReference>
<dbReference type="Gene3D" id="3.55.50.10">
    <property type="entry name" value="Baseplate protein-like domains"/>
    <property type="match status" value="1"/>
</dbReference>
<feature type="domain" description="DUF2345" evidence="4">
    <location>
        <begin position="617"/>
        <end position="762"/>
    </location>
</feature>
<dbReference type="AlphaFoldDB" id="A0A378WGF8"/>
<dbReference type="InterPro" id="IPR006531">
    <property type="entry name" value="Gp5/Vgr_OB"/>
</dbReference>
<dbReference type="SUPFAM" id="SSF69255">
    <property type="entry name" value="gp5 N-terminal domain-like"/>
    <property type="match status" value="1"/>
</dbReference>
<dbReference type="InterPro" id="IPR028244">
    <property type="entry name" value="T6SS_Rhs_Vgr_dom"/>
</dbReference>
<evidence type="ECO:0000256" key="2">
    <source>
        <dbReference type="SAM" id="MobiDB-lite"/>
    </source>
</evidence>
<sequence>MTQTQSYHLSFSRFSPSLSVVSFTATEALNTAYRLDIELTSADADLPLSSYINQAAKFTVTPVSSDALGLIEGMIAPQALKEWSGIITSCEKLSVSADETRYRMVLEPRIAALKHHRTSRLFQNQNVLDIISSLLKHHGFSGVDFRFNTSREYGVREYVTQYQESDFAFLNRLCEEEGIWYAFEQNAQYGDVAVFGDDTAHYFRSHTSPYPYRPHGGLESVGQETVFALQVKHNPILESIRVGDYNYRDADTDLSSEVTAKDKESDSSVLLGSDSHWGLHHKTPEEARLQTALLQQLDHSRRIVASGSGNITALSPGLVFQTAPAFSEAPNGWLVVSLTHSGSRDQAYSHTFTAIPADSIFRPERITPLPKIQGSLPARVTSPGNYTYAYIDNMGRYRVKLPFDLDEWSPGGESRPIRLAKPYAGPDYGQHFPLHEGTEVMLSFVQGNPDRPYISGVMHDSSHPDHVPADWNTRNVIRTWANNKLRMEDKQGQEHIKLATEYGKTQLNLGHIVDSERKLRGDDGQGFELRTDHWGSVRAGKGLFLSANAQSAANGEVLDMEATIQQLKEALDMAQGLAKAAKRAETPLGDQDASSGSKDLMDQGGQYGSSSLSELDAKGLKNAGLIASAPAGIVLSTPKHIQTSATENILHTAGNNIHNSVFKKFTVAAGELISFFAQTLGIKMVASKGDITLQAQQDNITVAAAKNIRIDSVNGEITISASKKLTLVCDGSYITLGGGNVEIGTPGQIINKSSGWQSIGPSSKSVKGTMPKVAKGQLELLHYYATQKKDGVAGGEYTVIDSSGQVRKGILDSNGYAVVSGLAEGAAKVVFSKDPRDGHSDKDIIEDAFRVLPIGKQTTSDTNQIAQFEIAKKEVDTLLAHTKNLVSQAQALKQVSDNIRSLSYKDLAKSLPINQQPVLTEKITSNIKKK</sequence>
<dbReference type="Gene3D" id="2.30.110.50">
    <property type="match status" value="1"/>
</dbReference>
<evidence type="ECO:0000259" key="4">
    <source>
        <dbReference type="Pfam" id="PF10106"/>
    </source>
</evidence>
<gene>
    <name evidence="6" type="ORF">NCTC12229_00191</name>
</gene>
<dbReference type="Gene3D" id="4.10.220.110">
    <property type="match status" value="1"/>
</dbReference>
<feature type="region of interest" description="Disordered" evidence="2">
    <location>
        <begin position="582"/>
        <end position="609"/>
    </location>
</feature>
<dbReference type="Pfam" id="PF13296">
    <property type="entry name" value="T6SS_Vgr"/>
    <property type="match status" value="1"/>
</dbReference>
<dbReference type="EMBL" id="UGRS01000001">
    <property type="protein sequence ID" value="SUA35785.1"/>
    <property type="molecule type" value="Genomic_DNA"/>
</dbReference>
<dbReference type="SUPFAM" id="SSF69279">
    <property type="entry name" value="Phage tail proteins"/>
    <property type="match status" value="2"/>
</dbReference>
<evidence type="ECO:0000313" key="6">
    <source>
        <dbReference type="EMBL" id="SUA35785.1"/>
    </source>
</evidence>
<evidence type="ECO:0000259" key="3">
    <source>
        <dbReference type="Pfam" id="PF04717"/>
    </source>
</evidence>
<evidence type="ECO:0000256" key="1">
    <source>
        <dbReference type="ARBA" id="ARBA00005558"/>
    </source>
</evidence>
<dbReference type="InterPro" id="IPR037026">
    <property type="entry name" value="Vgr_OB-fold_dom_sf"/>
</dbReference>
<dbReference type="NCBIfam" id="TIGR03361">
    <property type="entry name" value="VI_Rhs_Vgr"/>
    <property type="match status" value="1"/>
</dbReference>
<dbReference type="InterPro" id="IPR017847">
    <property type="entry name" value="T6SS_RhsGE_Vgr_subset"/>
</dbReference>
<dbReference type="Pfam" id="PF10106">
    <property type="entry name" value="DUF2345"/>
    <property type="match status" value="1"/>
</dbReference>
<dbReference type="InterPro" id="IPR006533">
    <property type="entry name" value="T6SS_Vgr_RhsGE"/>
</dbReference>